<dbReference type="Pfam" id="PF00651">
    <property type="entry name" value="BTB"/>
    <property type="match status" value="1"/>
</dbReference>
<dbReference type="SUPFAM" id="SSF54695">
    <property type="entry name" value="POZ domain"/>
    <property type="match status" value="1"/>
</dbReference>
<dbReference type="EMBL" id="CAEY01000277">
    <property type="status" value="NOT_ANNOTATED_CDS"/>
    <property type="molecule type" value="Genomic_DNA"/>
</dbReference>
<name>T1KNQ0_TETUR</name>
<reference evidence="4" key="1">
    <citation type="submission" date="2011-08" db="EMBL/GenBank/DDBJ databases">
        <authorList>
            <person name="Rombauts S."/>
        </authorList>
    </citation>
    <scope>NUCLEOTIDE SEQUENCE</scope>
    <source>
        <strain evidence="4">London</strain>
    </source>
</reference>
<sequence length="330" mass="37802">MAAAPDQHAGIPQTMSAQAFCLRRNNHSSDMSEHFERMFKEEAMVDVTLSCVDGSIRAHKMVLSACSSYFKNIFNKFVNPYQYPVVIMKDIPFADLRAIVEFIYRGEVFVPQEQLASVLKSAESLKVKGLSEVNVTKNVYIFPSDQRLQGKVRLAFQICESFKIFMVPCIENHELMTFKFSCNKQSLKDLIFWAIYHRNDEISTDSEIYSSLEFQEISILCIFIINQTRAFNLLKRVKQFNKDSRNLVKKISYNMKLAKILLQPLALQNICIFCKRNPHWPATLLLVGGSINSLAANNFEKLKLNRASLKLTIDAIVDYPVMVNLEMGLL</sequence>
<dbReference type="AlphaFoldDB" id="T1KNQ0"/>
<protein>
    <recommendedName>
        <fullName evidence="2">BTB domain-containing protein</fullName>
    </recommendedName>
</protein>
<organism evidence="3 4">
    <name type="scientific">Tetranychus urticae</name>
    <name type="common">Two-spotted spider mite</name>
    <dbReference type="NCBI Taxonomy" id="32264"/>
    <lineage>
        <taxon>Eukaryota</taxon>
        <taxon>Metazoa</taxon>
        <taxon>Ecdysozoa</taxon>
        <taxon>Arthropoda</taxon>
        <taxon>Chelicerata</taxon>
        <taxon>Arachnida</taxon>
        <taxon>Acari</taxon>
        <taxon>Acariformes</taxon>
        <taxon>Trombidiformes</taxon>
        <taxon>Prostigmata</taxon>
        <taxon>Eleutherengona</taxon>
        <taxon>Raphignathae</taxon>
        <taxon>Tetranychoidea</taxon>
        <taxon>Tetranychidae</taxon>
        <taxon>Tetranychus</taxon>
    </lineage>
</organism>
<dbReference type="PANTHER" id="PTHR23110:SF109">
    <property type="entry name" value="FI07618P-RELATED"/>
    <property type="match status" value="1"/>
</dbReference>
<keyword evidence="4" id="KW-1185">Reference proteome</keyword>
<dbReference type="Gene3D" id="3.30.710.10">
    <property type="entry name" value="Potassium Channel Kv1.1, Chain A"/>
    <property type="match status" value="1"/>
</dbReference>
<dbReference type="eggNOG" id="ENOG502RYZ4">
    <property type="taxonomic scope" value="Eukaryota"/>
</dbReference>
<dbReference type="HOGENOM" id="CLU_842867_0_0_1"/>
<dbReference type="GO" id="GO:0006357">
    <property type="term" value="P:regulation of transcription by RNA polymerase II"/>
    <property type="evidence" value="ECO:0007669"/>
    <property type="project" value="TreeGrafter"/>
</dbReference>
<dbReference type="GO" id="GO:0005634">
    <property type="term" value="C:nucleus"/>
    <property type="evidence" value="ECO:0007669"/>
    <property type="project" value="TreeGrafter"/>
</dbReference>
<dbReference type="Proteomes" id="UP000015104">
    <property type="component" value="Unassembled WGS sequence"/>
</dbReference>
<keyword evidence="1" id="KW-0539">Nucleus</keyword>
<dbReference type="SMART" id="SM00225">
    <property type="entry name" value="BTB"/>
    <property type="match status" value="1"/>
</dbReference>
<reference evidence="3" key="2">
    <citation type="submission" date="2015-06" db="UniProtKB">
        <authorList>
            <consortium name="EnsemblMetazoa"/>
        </authorList>
    </citation>
    <scope>IDENTIFICATION</scope>
</reference>
<evidence type="ECO:0000259" key="2">
    <source>
        <dbReference type="PROSITE" id="PS50097"/>
    </source>
</evidence>
<dbReference type="InterPro" id="IPR000210">
    <property type="entry name" value="BTB/POZ_dom"/>
</dbReference>
<evidence type="ECO:0000313" key="3">
    <source>
        <dbReference type="EnsemblMetazoa" id="tetur16g01780.1"/>
    </source>
</evidence>
<proteinExistence type="predicted"/>
<dbReference type="CDD" id="cd18315">
    <property type="entry name" value="BTB_POZ_BAB-like"/>
    <property type="match status" value="1"/>
</dbReference>
<dbReference type="InterPro" id="IPR051095">
    <property type="entry name" value="Dros_DevTransReg"/>
</dbReference>
<dbReference type="PANTHER" id="PTHR23110">
    <property type="entry name" value="BTB DOMAIN TRANSCRIPTION FACTOR"/>
    <property type="match status" value="1"/>
</dbReference>
<dbReference type="EnsemblMetazoa" id="tetur16g01780.1">
    <property type="protein sequence ID" value="tetur16g01780.1"/>
    <property type="gene ID" value="tetur16g01780"/>
</dbReference>
<evidence type="ECO:0000313" key="4">
    <source>
        <dbReference type="Proteomes" id="UP000015104"/>
    </source>
</evidence>
<dbReference type="InterPro" id="IPR011333">
    <property type="entry name" value="SKP1/BTB/POZ_sf"/>
</dbReference>
<feature type="domain" description="BTB" evidence="2">
    <location>
        <begin position="45"/>
        <end position="112"/>
    </location>
</feature>
<dbReference type="PROSITE" id="PS50097">
    <property type="entry name" value="BTB"/>
    <property type="match status" value="1"/>
</dbReference>
<evidence type="ECO:0000256" key="1">
    <source>
        <dbReference type="ARBA" id="ARBA00023242"/>
    </source>
</evidence>
<accession>T1KNQ0</accession>